<protein>
    <submittedName>
        <fullName evidence="1">Thioredoxin-like protein</fullName>
    </submittedName>
</protein>
<dbReference type="Pfam" id="PF01257">
    <property type="entry name" value="2Fe-2S_thioredx"/>
    <property type="match status" value="1"/>
</dbReference>
<dbReference type="EMBL" id="SLWB01000008">
    <property type="protein sequence ID" value="TCN66723.1"/>
    <property type="molecule type" value="Genomic_DNA"/>
</dbReference>
<keyword evidence="2" id="KW-1185">Reference proteome</keyword>
<proteinExistence type="predicted"/>
<gene>
    <name evidence="1" type="ORF">CLV25_10862</name>
</gene>
<dbReference type="CDD" id="cd02980">
    <property type="entry name" value="TRX_Fd_family"/>
    <property type="match status" value="1"/>
</dbReference>
<dbReference type="OrthoDB" id="9807975at2"/>
<name>A0A4R2EE21_9BACT</name>
<reference evidence="1 2" key="1">
    <citation type="submission" date="2019-03" db="EMBL/GenBank/DDBJ databases">
        <title>Genomic Encyclopedia of Archaeal and Bacterial Type Strains, Phase II (KMG-II): from individual species to whole genera.</title>
        <authorList>
            <person name="Goeker M."/>
        </authorList>
    </citation>
    <scope>NUCLEOTIDE SEQUENCE [LARGE SCALE GENOMIC DNA]</scope>
    <source>
        <strain evidence="1 2">RL-C</strain>
    </source>
</reference>
<dbReference type="AlphaFoldDB" id="A0A4R2EE21"/>
<evidence type="ECO:0000313" key="1">
    <source>
        <dbReference type="EMBL" id="TCN66723.1"/>
    </source>
</evidence>
<evidence type="ECO:0000313" key="2">
    <source>
        <dbReference type="Proteomes" id="UP000294830"/>
    </source>
</evidence>
<sequence length="84" mass="9484">MQKKVEVLICLGSSCFSRGNREMLEAIKKHLKENDLEEKVNFKGKLCSNICSSGPTITIDGVVYKEVRFNTAITHIENALKQQQ</sequence>
<dbReference type="Proteomes" id="UP000294830">
    <property type="component" value="Unassembled WGS sequence"/>
</dbReference>
<dbReference type="RefSeq" id="WP_131839419.1">
    <property type="nucleotide sequence ID" value="NZ_SLWB01000008.1"/>
</dbReference>
<dbReference type="InterPro" id="IPR036249">
    <property type="entry name" value="Thioredoxin-like_sf"/>
</dbReference>
<accession>A0A4R2EE21</accession>
<comment type="caution">
    <text evidence="1">The sequence shown here is derived from an EMBL/GenBank/DDBJ whole genome shotgun (WGS) entry which is preliminary data.</text>
</comment>
<dbReference type="Gene3D" id="3.40.30.10">
    <property type="entry name" value="Glutaredoxin"/>
    <property type="match status" value="1"/>
</dbReference>
<dbReference type="SUPFAM" id="SSF52833">
    <property type="entry name" value="Thioredoxin-like"/>
    <property type="match status" value="1"/>
</dbReference>
<organism evidence="1 2">
    <name type="scientific">Acetobacteroides hydrogenigenes</name>
    <dbReference type="NCBI Taxonomy" id="979970"/>
    <lineage>
        <taxon>Bacteria</taxon>
        <taxon>Pseudomonadati</taxon>
        <taxon>Bacteroidota</taxon>
        <taxon>Bacteroidia</taxon>
        <taxon>Bacteroidales</taxon>
        <taxon>Rikenellaceae</taxon>
        <taxon>Acetobacteroides</taxon>
    </lineage>
</organism>